<keyword evidence="2" id="KW-1185">Reference proteome</keyword>
<evidence type="ECO:0000313" key="2">
    <source>
        <dbReference type="Proteomes" id="UP000053780"/>
    </source>
</evidence>
<accession>T0L012</accession>
<dbReference type="AlphaFoldDB" id="T0L012"/>
<name>T0L012_9MICR</name>
<reference evidence="1 2" key="1">
    <citation type="journal article" date="2013" name="BMC Genomics">
        <title>Genome sequencing and comparative genomics of honey bee microsporidia, Nosema apis reveal novel insights into host-parasite interactions.</title>
        <authorList>
            <person name="Chen Yp."/>
            <person name="Pettis J.S."/>
            <person name="Zhao Y."/>
            <person name="Liu X."/>
            <person name="Tallon L.J."/>
            <person name="Sadzewicz L.D."/>
            <person name="Li R."/>
            <person name="Zheng H."/>
            <person name="Huang S."/>
            <person name="Zhang X."/>
            <person name="Hamilton M.C."/>
            <person name="Pernal S.F."/>
            <person name="Melathopoulos A.P."/>
            <person name="Yan X."/>
            <person name="Evans J.D."/>
        </authorList>
    </citation>
    <scope>NUCLEOTIDE SEQUENCE [LARGE SCALE GENOMIC DNA]</scope>
    <source>
        <strain evidence="1 2">BRL 01</strain>
    </source>
</reference>
<dbReference type="Gene3D" id="2.40.50.140">
    <property type="entry name" value="Nucleic acid-binding proteins"/>
    <property type="match status" value="1"/>
</dbReference>
<gene>
    <name evidence="1" type="ORF">NAPIS_ORF01544</name>
</gene>
<proteinExistence type="predicted"/>
<dbReference type="Proteomes" id="UP000053780">
    <property type="component" value="Unassembled WGS sequence"/>
</dbReference>
<dbReference type="InterPro" id="IPR012340">
    <property type="entry name" value="NA-bd_OB-fold"/>
</dbReference>
<dbReference type="EMBL" id="KE647213">
    <property type="protein sequence ID" value="EQB60882.1"/>
    <property type="molecule type" value="Genomic_DNA"/>
</dbReference>
<organism evidence="1 2">
    <name type="scientific">Vairimorpha apis BRL 01</name>
    <dbReference type="NCBI Taxonomy" id="1037528"/>
    <lineage>
        <taxon>Eukaryota</taxon>
        <taxon>Fungi</taxon>
        <taxon>Fungi incertae sedis</taxon>
        <taxon>Microsporidia</taxon>
        <taxon>Nosematidae</taxon>
        <taxon>Vairimorpha</taxon>
    </lineage>
</organism>
<dbReference type="HOGENOM" id="CLU_057562_0_0_1"/>
<dbReference type="OrthoDB" id="2186770at2759"/>
<evidence type="ECO:0000313" key="1">
    <source>
        <dbReference type="EMBL" id="EQB60882.1"/>
    </source>
</evidence>
<protein>
    <submittedName>
        <fullName evidence="1">Uncharacterized protein</fullName>
    </submittedName>
</protein>
<dbReference type="VEuPathDB" id="MicrosporidiaDB:NAPIS_ORF01544"/>
<dbReference type="SUPFAM" id="SSF50249">
    <property type="entry name" value="Nucleic acid-binding proteins"/>
    <property type="match status" value="1"/>
</dbReference>
<sequence>MNNLSKKQICFTKIANISSTGYYNIKCTVLNIYDWIPTKAKDYVMTLKVIDDSIDLPIFIKIFSPLKIFINYFKINKSYLVYGVKKYKDSFFILSKENKIEEHLKTNDALEEYNDEENFCKNKNYNDQVNNKSQVMQINKENIFLNKKEFFLLKEIKDLSSIEYIKFIGKLINIQEESNNLIILSFIDYTVNPLIVNVNGGRYDNNMVLFVKVWDKLAILAKNLEIDNIYTLENVKIHVKFNVIIGTLSDTPLSKIYKSDSSFISEREKEYLAKCIDFSCDHYKNMKITNINDIKESGYYKIKVNMIKYFPENGKILYLCKKCKIINEVYSFDCNCKNDKITIFTLKYQVKDESGENIVVCVNKIAKKMLKINVNEMYLYIKSKKMNKIFVHEVKKIPEKF</sequence>